<keyword evidence="2" id="KW-0812">Transmembrane</keyword>
<dbReference type="InterPro" id="IPR011623">
    <property type="entry name" value="7TMR_DISM_rcpt_extracell_dom1"/>
</dbReference>
<protein>
    <submittedName>
        <fullName evidence="4">Protein phosphatase</fullName>
    </submittedName>
</protein>
<dbReference type="Pfam" id="PF07695">
    <property type="entry name" value="7TMR-DISM_7TM"/>
    <property type="match status" value="1"/>
</dbReference>
<feature type="transmembrane region" description="Helical" evidence="2">
    <location>
        <begin position="307"/>
        <end position="325"/>
    </location>
</feature>
<organism evidence="4 5">
    <name type="scientific">Leptospira ognonensis</name>
    <dbReference type="NCBI Taxonomy" id="2484945"/>
    <lineage>
        <taxon>Bacteria</taxon>
        <taxon>Pseudomonadati</taxon>
        <taxon>Spirochaetota</taxon>
        <taxon>Spirochaetia</taxon>
        <taxon>Leptospirales</taxon>
        <taxon>Leptospiraceae</taxon>
        <taxon>Leptospira</taxon>
    </lineage>
</organism>
<dbReference type="EMBL" id="RQGD01000002">
    <property type="protein sequence ID" value="TGL63909.1"/>
    <property type="molecule type" value="Genomic_DNA"/>
</dbReference>
<dbReference type="InterPro" id="IPR036457">
    <property type="entry name" value="PPM-type-like_dom_sf"/>
</dbReference>
<evidence type="ECO:0000313" key="4">
    <source>
        <dbReference type="EMBL" id="TGL63909.1"/>
    </source>
</evidence>
<evidence type="ECO:0000256" key="1">
    <source>
        <dbReference type="ARBA" id="ARBA00022801"/>
    </source>
</evidence>
<feature type="transmembrane region" description="Helical" evidence="2">
    <location>
        <begin position="212"/>
        <end position="231"/>
    </location>
</feature>
<dbReference type="OrthoDB" id="311727at2"/>
<feature type="domain" description="PPM-type phosphatase" evidence="3">
    <location>
        <begin position="478"/>
        <end position="695"/>
    </location>
</feature>
<evidence type="ECO:0000313" key="5">
    <source>
        <dbReference type="Proteomes" id="UP000297693"/>
    </source>
</evidence>
<gene>
    <name evidence="4" type="ORF">EHQ58_00665</name>
</gene>
<dbReference type="PROSITE" id="PS51257">
    <property type="entry name" value="PROKAR_LIPOPROTEIN"/>
    <property type="match status" value="1"/>
</dbReference>
<dbReference type="Proteomes" id="UP000297693">
    <property type="component" value="Unassembled WGS sequence"/>
</dbReference>
<sequence length="696" mass="80276">MRSHSLTRFFFTLLVSLACINTCSEVDIVPEERVNFKKGVLDLSQLQFTEQSVVEMRGEWEFFYNDFHYPPFQGKKELSGYLNVPESWQGMEIKGKKIPRTGHVTLRGFILLNQETVGQELRIYVPDVASSYRMFANGVLLGGQGKPGINRFDDIPKIQVKYFTLIPDSQIIEIVFHISNFENNFGGFWGIPMIGNKYAIDRERLITTARELFLLGAVLIIGFYHWGLYFYRRKEKSILYFALLCIFLGLRIAFTGNRYIFDLYPNFPWQLAFRIEFAAYYLAIPIFILFIGNLFPLDANQKLIKWILYISLLFVLTLFLPVAIFTILLSGFQFVAFFTIAYVIRVNAKAVSNSRPNSKLFLMGLIILAVFVSYDIISHSLNINDQRVSLTPYGLLIFIFFQSLILSSRIASSFTRAEELAESLKISNESLKALTENLEFMVLDRTSQLNSTLQRLRKDLQLAKKIQQKILPTTDLKIPKIKFHLHFLPKDEVGGDFYDVFELDSGIIRFFLADATGHGIQAALYTMAIKSEYEAIKRFVTKTDDLMNHLNQKVQNKFSGLKIVFSCFLIDIDTRTNKLYYTSAGHPDQILVTKKAGLELLPRTGNIIGLRKEQEYTQYSTHIESGDRIFLFTDGIVEQKNTNREEYTLERIVFRMDSYRDKPGEDFLKDIIQDLEVFQGSVPQEDDLTLLLIECT</sequence>
<dbReference type="InterPro" id="IPR052016">
    <property type="entry name" value="Bact_Sigma-Reg"/>
</dbReference>
<feature type="transmembrane region" description="Helical" evidence="2">
    <location>
        <begin position="389"/>
        <end position="406"/>
    </location>
</feature>
<evidence type="ECO:0000259" key="3">
    <source>
        <dbReference type="SMART" id="SM00331"/>
    </source>
</evidence>
<dbReference type="SUPFAM" id="SSF81606">
    <property type="entry name" value="PP2C-like"/>
    <property type="match status" value="1"/>
</dbReference>
<dbReference type="Gene3D" id="3.60.40.10">
    <property type="entry name" value="PPM-type phosphatase domain"/>
    <property type="match status" value="1"/>
</dbReference>
<name>A0A4R9KDJ9_9LEPT</name>
<accession>A0A4R9KDJ9</accession>
<dbReference type="InterPro" id="IPR001932">
    <property type="entry name" value="PPM-type_phosphatase-like_dom"/>
</dbReference>
<dbReference type="Pfam" id="PF07228">
    <property type="entry name" value="SpoIIE"/>
    <property type="match status" value="1"/>
</dbReference>
<dbReference type="PANTHER" id="PTHR43156">
    <property type="entry name" value="STAGE II SPORULATION PROTEIN E-RELATED"/>
    <property type="match status" value="1"/>
</dbReference>
<feature type="transmembrane region" description="Helical" evidence="2">
    <location>
        <begin position="277"/>
        <end position="295"/>
    </location>
</feature>
<dbReference type="AlphaFoldDB" id="A0A4R9KDJ9"/>
<keyword evidence="5" id="KW-1185">Reference proteome</keyword>
<dbReference type="SMART" id="SM00331">
    <property type="entry name" value="PP2C_SIG"/>
    <property type="match status" value="1"/>
</dbReference>
<keyword evidence="1" id="KW-0378">Hydrolase</keyword>
<comment type="caution">
    <text evidence="4">The sequence shown here is derived from an EMBL/GenBank/DDBJ whole genome shotgun (WGS) entry which is preliminary data.</text>
</comment>
<dbReference type="PANTHER" id="PTHR43156:SF2">
    <property type="entry name" value="STAGE II SPORULATION PROTEIN E"/>
    <property type="match status" value="1"/>
</dbReference>
<proteinExistence type="predicted"/>
<dbReference type="GO" id="GO:0016791">
    <property type="term" value="F:phosphatase activity"/>
    <property type="evidence" value="ECO:0007669"/>
    <property type="project" value="TreeGrafter"/>
</dbReference>
<keyword evidence="2" id="KW-1133">Transmembrane helix</keyword>
<reference evidence="4" key="1">
    <citation type="journal article" date="2019" name="PLoS Negl. Trop. Dis.">
        <title>Revisiting the worldwide diversity of Leptospira species in the environment.</title>
        <authorList>
            <person name="Vincent A.T."/>
            <person name="Schiettekatte O."/>
            <person name="Bourhy P."/>
            <person name="Veyrier F.J."/>
            <person name="Picardeau M."/>
        </authorList>
    </citation>
    <scope>NUCLEOTIDE SEQUENCE [LARGE SCALE GENOMIC DNA]</scope>
    <source>
        <strain evidence="4">201702476</strain>
    </source>
</reference>
<evidence type="ECO:0000256" key="2">
    <source>
        <dbReference type="SAM" id="Phobius"/>
    </source>
</evidence>
<feature type="transmembrane region" description="Helical" evidence="2">
    <location>
        <begin position="238"/>
        <end position="257"/>
    </location>
</feature>
<feature type="transmembrane region" description="Helical" evidence="2">
    <location>
        <begin position="360"/>
        <end position="377"/>
    </location>
</feature>
<keyword evidence="2" id="KW-0472">Membrane</keyword>